<evidence type="ECO:0000313" key="2">
    <source>
        <dbReference type="Proteomes" id="UP000189701"/>
    </source>
</evidence>
<dbReference type="InterPro" id="IPR056924">
    <property type="entry name" value="SH3_Tf2-1"/>
</dbReference>
<dbReference type="InterPro" id="IPR036397">
    <property type="entry name" value="RNaseH_sf"/>
</dbReference>
<dbReference type="Gene3D" id="3.30.420.10">
    <property type="entry name" value="Ribonuclease H-like superfamily/Ribonuclease H"/>
    <property type="match status" value="1"/>
</dbReference>
<dbReference type="Pfam" id="PF24626">
    <property type="entry name" value="SH3_Tf2-1"/>
    <property type="match status" value="1"/>
</dbReference>
<evidence type="ECO:0000313" key="3">
    <source>
        <dbReference type="RefSeq" id="XP_009757396.1"/>
    </source>
</evidence>
<dbReference type="PANTHER" id="PTHR46148">
    <property type="entry name" value="CHROMO DOMAIN-CONTAINING PROTEIN"/>
    <property type="match status" value="1"/>
</dbReference>
<dbReference type="eggNOG" id="KOG0017">
    <property type="taxonomic scope" value="Eukaryota"/>
</dbReference>
<name>A0A1U7UXA8_NICSY</name>
<keyword evidence="2" id="KW-1185">Reference proteome</keyword>
<dbReference type="Proteomes" id="UP000189701">
    <property type="component" value="Unplaced"/>
</dbReference>
<sequence>MLEDMLCSCAMDFGGSWDQCLSLVEFSYNNNYQLSIQMAPYETLYGRQCHSPVGLFEPGEAKLLGTDLVQGALEKAKLIQDRLHTTQSRHKSYVDQKVRDIAFIVGERALLQFSPMKGVMRFGKKGNLSRRYIRPFEILERIGEVAYKLPLPLSLSAVHSVFHISMLGMHYGDPSILLDYRKVQLDEDLTYIEDPMAILDCLVQKLRSKRIVSVKVQWRGHPVEKATWDTKQDMQTRHSHIFTTSALYRDFRLGCMPDIDFGSPLAIAKVKVGAQISQLRLSLRICEVSRIWITFAIANICSFCEVPSFVIPKPFLANAMMT</sequence>
<dbReference type="STRING" id="4096.A0A1U7UXA8"/>
<gene>
    <name evidence="3" type="primary">LOC104210243</name>
</gene>
<reference evidence="2" key="1">
    <citation type="journal article" date="2013" name="Genome Biol.">
        <title>Reference genomes and transcriptomes of Nicotiana sylvestris and Nicotiana tomentosiformis.</title>
        <authorList>
            <person name="Sierro N."/>
            <person name="Battey J.N."/>
            <person name="Ouadi S."/>
            <person name="Bovet L."/>
            <person name="Goepfert S."/>
            <person name="Bakaher N."/>
            <person name="Peitsch M.C."/>
            <person name="Ivanov N.V."/>
        </authorList>
    </citation>
    <scope>NUCLEOTIDE SEQUENCE [LARGE SCALE GENOMIC DNA]</scope>
</reference>
<evidence type="ECO:0000259" key="1">
    <source>
        <dbReference type="Pfam" id="PF24626"/>
    </source>
</evidence>
<organism evidence="2 3">
    <name type="scientific">Nicotiana sylvestris</name>
    <name type="common">Wood tobacco</name>
    <name type="synonym">South American tobacco</name>
    <dbReference type="NCBI Taxonomy" id="4096"/>
    <lineage>
        <taxon>Eukaryota</taxon>
        <taxon>Viridiplantae</taxon>
        <taxon>Streptophyta</taxon>
        <taxon>Embryophyta</taxon>
        <taxon>Tracheophyta</taxon>
        <taxon>Spermatophyta</taxon>
        <taxon>Magnoliopsida</taxon>
        <taxon>eudicotyledons</taxon>
        <taxon>Gunneridae</taxon>
        <taxon>Pentapetalae</taxon>
        <taxon>asterids</taxon>
        <taxon>lamiids</taxon>
        <taxon>Solanales</taxon>
        <taxon>Solanaceae</taxon>
        <taxon>Nicotianoideae</taxon>
        <taxon>Nicotianeae</taxon>
        <taxon>Nicotiana</taxon>
    </lineage>
</organism>
<proteinExistence type="predicted"/>
<dbReference type="AlphaFoldDB" id="A0A1U7UXA8"/>
<reference evidence="3" key="2">
    <citation type="submission" date="2025-08" db="UniProtKB">
        <authorList>
            <consortium name="RefSeq"/>
        </authorList>
    </citation>
    <scope>IDENTIFICATION</scope>
    <source>
        <tissue evidence="3">Leaf</tissue>
    </source>
</reference>
<protein>
    <submittedName>
        <fullName evidence="3">Uncharacterized protein LOC104210243</fullName>
    </submittedName>
</protein>
<dbReference type="GO" id="GO:0003676">
    <property type="term" value="F:nucleic acid binding"/>
    <property type="evidence" value="ECO:0007669"/>
    <property type="project" value="InterPro"/>
</dbReference>
<feature type="domain" description="Tf2-1-like SH3-like" evidence="1">
    <location>
        <begin position="109"/>
        <end position="167"/>
    </location>
</feature>
<dbReference type="PANTHER" id="PTHR46148:SF60">
    <property type="entry name" value="CHROMO DOMAIN-CONTAINING PROTEIN"/>
    <property type="match status" value="1"/>
</dbReference>
<accession>A0A1U7UXA8</accession>
<dbReference type="RefSeq" id="XP_009757396.1">
    <property type="nucleotide sequence ID" value="XM_009759094.1"/>
</dbReference>